<feature type="compositionally biased region" description="Basic and acidic residues" evidence="1">
    <location>
        <begin position="259"/>
        <end position="268"/>
    </location>
</feature>
<feature type="compositionally biased region" description="Low complexity" evidence="1">
    <location>
        <begin position="79"/>
        <end position="89"/>
    </location>
</feature>
<proteinExistence type="predicted"/>
<feature type="compositionally biased region" description="Basic and acidic residues" evidence="1">
    <location>
        <begin position="136"/>
        <end position="145"/>
    </location>
</feature>
<dbReference type="AlphaFoldDB" id="A0A7I9VVH0"/>
<comment type="caution">
    <text evidence="4">The sequence shown here is derived from an EMBL/GenBank/DDBJ whole genome shotgun (WGS) entry which is preliminary data.</text>
</comment>
<accession>A0A7I9VVH0</accession>
<feature type="compositionally biased region" description="Pro residues" evidence="1">
    <location>
        <begin position="115"/>
        <end position="125"/>
    </location>
</feature>
<feature type="compositionally biased region" description="Low complexity" evidence="1">
    <location>
        <begin position="96"/>
        <end position="114"/>
    </location>
</feature>
<evidence type="ECO:0000313" key="4">
    <source>
        <dbReference type="EMBL" id="GFG49431.1"/>
    </source>
</evidence>
<sequence>MRVPLRTCFHRSTVAVLASGVVISMSALTGGVAPALAKPDKNDPGPPIVPTWVPEAPKHEAPREAPRAPKQERAPKWEAPPQQAPQAPRFEPPAPRQEAPAPRQVAPAPVQEAPAPKPAPAPEPQAPVVQAPPRQEAPRVVDPPKEQPQVEAPKQQPQVEAPREQPQVEAPKVNAPKPDEPKAPNADAPDGPTSERPNSERPNAGRPNVEAPKNDAAPGDSPKGPNADGPALLPGTDGAAKPDDPKQESPRNQFPGQKPDGEKPDGEKPGATGEKPGRNGETPGAQQPRNEQEKPGSGGDEQQPSKAAKRIPTIEPETMDAPEPDIELAKKAEPIEVKPEPAKKDDVAFLSSALNLSSKTKLGPFESEFHVGSEFKIDDRHRDWDHDRDWDRHRDRDHHWDWDKKHWDKKIRQWDRRWIEYDRWYRPVFFNPYRAPVRIVYVYDRAPRIVYLPPLSRVVVDAAALAAYSFTAVVLNAANLAADVAVGTFFGGGYVPPIGAPFVPPPPLLRYDNVPVQVRYSNATYEPFRVRQIVDVGDDVQYGGRKVLLDGATPVWGQWATAPNGERQFEVHRTQQYPGLGEPQEAPLPGDYQMQLASDESAGIDHTQLYLVAAAGVVAGLGIAALGLAFYLGRRRPQA</sequence>
<feature type="compositionally biased region" description="Basic and acidic residues" evidence="1">
    <location>
        <begin position="56"/>
        <end position="76"/>
    </location>
</feature>
<keyword evidence="2" id="KW-1133">Transmembrane helix</keyword>
<reference evidence="4 5" key="1">
    <citation type="journal article" date="2019" name="Emerg. Microbes Infect.">
        <title>Comprehensive subspecies identification of 175 nontuberculous mycobacteria species based on 7547 genomic profiles.</title>
        <authorList>
            <person name="Matsumoto Y."/>
            <person name="Kinjo T."/>
            <person name="Motooka D."/>
            <person name="Nabeya D."/>
            <person name="Jung N."/>
            <person name="Uechi K."/>
            <person name="Horii T."/>
            <person name="Iida T."/>
            <person name="Fujita J."/>
            <person name="Nakamura S."/>
        </authorList>
    </citation>
    <scope>NUCLEOTIDE SEQUENCE [LARGE SCALE GENOMIC DNA]</scope>
    <source>
        <strain evidence="4 5">JCM 6377</strain>
    </source>
</reference>
<evidence type="ECO:0000256" key="2">
    <source>
        <dbReference type="SAM" id="Phobius"/>
    </source>
</evidence>
<feature type="signal peptide" evidence="3">
    <location>
        <begin position="1"/>
        <end position="37"/>
    </location>
</feature>
<evidence type="ECO:0000256" key="1">
    <source>
        <dbReference type="SAM" id="MobiDB-lite"/>
    </source>
</evidence>
<dbReference type="Proteomes" id="UP000465302">
    <property type="component" value="Unassembled WGS sequence"/>
</dbReference>
<name>A0A7I9VVH0_MYCAG</name>
<organism evidence="4 5">
    <name type="scientific">Mycolicibacterium agri</name>
    <name type="common">Mycobacterium agri</name>
    <dbReference type="NCBI Taxonomy" id="36811"/>
    <lineage>
        <taxon>Bacteria</taxon>
        <taxon>Bacillati</taxon>
        <taxon>Actinomycetota</taxon>
        <taxon>Actinomycetes</taxon>
        <taxon>Mycobacteriales</taxon>
        <taxon>Mycobacteriaceae</taxon>
        <taxon>Mycolicibacterium</taxon>
    </lineage>
</organism>
<keyword evidence="2" id="KW-0472">Membrane</keyword>
<gene>
    <name evidence="4" type="ORF">MAGR_08720</name>
</gene>
<evidence type="ECO:0000313" key="5">
    <source>
        <dbReference type="Proteomes" id="UP000465302"/>
    </source>
</evidence>
<protein>
    <submittedName>
        <fullName evidence="4">Uncharacterized protein</fullName>
    </submittedName>
</protein>
<keyword evidence="2" id="KW-0812">Transmembrane</keyword>
<keyword evidence="3" id="KW-0732">Signal</keyword>
<feature type="chain" id="PRO_5039716006" evidence="3">
    <location>
        <begin position="38"/>
        <end position="639"/>
    </location>
</feature>
<dbReference type="EMBL" id="BLKS01000001">
    <property type="protein sequence ID" value="GFG49431.1"/>
    <property type="molecule type" value="Genomic_DNA"/>
</dbReference>
<evidence type="ECO:0000256" key="3">
    <source>
        <dbReference type="SAM" id="SignalP"/>
    </source>
</evidence>
<feature type="compositionally biased region" description="Basic and acidic residues" evidence="1">
    <location>
        <begin position="240"/>
        <end position="249"/>
    </location>
</feature>
<feature type="region of interest" description="Disordered" evidence="1">
    <location>
        <begin position="36"/>
        <end position="324"/>
    </location>
</feature>
<feature type="transmembrane region" description="Helical" evidence="2">
    <location>
        <begin position="609"/>
        <end position="632"/>
    </location>
</feature>